<evidence type="ECO:0000256" key="1">
    <source>
        <dbReference type="ARBA" id="ARBA00022679"/>
    </source>
</evidence>
<accession>A0A366M964</accession>
<dbReference type="EMBL" id="NIZT01000070">
    <property type="protein sequence ID" value="RBQ22373.1"/>
    <property type="molecule type" value="Genomic_DNA"/>
</dbReference>
<organism evidence="3 4">
    <name type="scientific">Candidatus Methanobinarius endosymbioticus</name>
    <dbReference type="NCBI Taxonomy" id="2006182"/>
    <lineage>
        <taxon>Archaea</taxon>
        <taxon>Methanobacteriati</taxon>
        <taxon>Methanobacteriota</taxon>
        <taxon>Methanomada group</taxon>
        <taxon>Methanobacteria</taxon>
        <taxon>Methanobacteriales</taxon>
        <taxon>Methanobacteriaceae</taxon>
        <taxon>Candidatus Methanobinarius</taxon>
    </lineage>
</organism>
<comment type="caution">
    <text evidence="3">The sequence shown here is derived from an EMBL/GenBank/DDBJ whole genome shotgun (WGS) entry which is preliminary data.</text>
</comment>
<dbReference type="PANTHER" id="PTHR19136:SF86">
    <property type="entry name" value="ADENOSYLCOBINAMIDE-PHOSPHATE GUANYLYLTRANSFERASE"/>
    <property type="match status" value="1"/>
</dbReference>
<dbReference type="PANTHER" id="PTHR19136">
    <property type="entry name" value="MOLYBDENUM COFACTOR GUANYLYLTRANSFERASE"/>
    <property type="match status" value="1"/>
</dbReference>
<dbReference type="Pfam" id="PF01128">
    <property type="entry name" value="IspD"/>
    <property type="match status" value="1"/>
</dbReference>
<protein>
    <submittedName>
        <fullName evidence="3">Adenosylcobinamide-phosphate guanylyltransferase</fullName>
        <ecNumber evidence="3">2.7.7.62</ecNumber>
    </submittedName>
</protein>
<evidence type="ECO:0000313" key="4">
    <source>
        <dbReference type="Proteomes" id="UP000253099"/>
    </source>
</evidence>
<keyword evidence="4" id="KW-1185">Reference proteome</keyword>
<dbReference type="InterPro" id="IPR034683">
    <property type="entry name" value="IspD/TarI"/>
</dbReference>
<dbReference type="AlphaFoldDB" id="A0A366M964"/>
<keyword evidence="1 3" id="KW-0808">Transferase</keyword>
<dbReference type="Gene3D" id="3.90.550.10">
    <property type="entry name" value="Spore Coat Polysaccharide Biosynthesis Protein SpsA, Chain A"/>
    <property type="match status" value="1"/>
</dbReference>
<proteinExistence type="predicted"/>
<evidence type="ECO:0000313" key="3">
    <source>
        <dbReference type="EMBL" id="RBQ22373.1"/>
    </source>
</evidence>
<name>A0A366M964_9EURY</name>
<dbReference type="SUPFAM" id="SSF53448">
    <property type="entry name" value="Nucleotide-diphospho-sugar transferases"/>
    <property type="match status" value="1"/>
</dbReference>
<reference evidence="3 4" key="1">
    <citation type="submission" date="2018-06" db="EMBL/GenBank/DDBJ databases">
        <title>Genomic insight into two independent archaeal endosymbiosis events.</title>
        <authorList>
            <person name="Lind A.E."/>
            <person name="Lewis W.H."/>
            <person name="Spang A."/>
            <person name="Guy L."/>
            <person name="Embley M.T."/>
            <person name="Ettema T.J.G."/>
        </authorList>
    </citation>
    <scope>NUCLEOTIDE SEQUENCE [LARGE SCALE GENOMIC DNA]</scope>
    <source>
        <strain evidence="3">NOE</strain>
    </source>
</reference>
<sequence length="266" mass="30493">MIIAVLMAGGKGKRMDSDIEKPLFNLFNKPLIDHVLENLKKSNYIESIVVAVSPHTTETKKYLNKKSFNELKMKNIIHVNDDIDSIKNISNKKTSEDISENYSENISNNIDNNSNNTNYYYYYSKDDINNKIFNSFNNYIETPGEGYLNDLAFLLSYFEEIAKENILLFINTDLPFVFSKIIDHVLEKYMKTDKEAMSVLVPESVFEKHGITPSYSFEGNVPSGLNILISKNKVQDEEKIIISQIELALNINTIDDVEIANCLFKN</sequence>
<dbReference type="EC" id="2.7.7.62" evidence="3"/>
<evidence type="ECO:0000256" key="2">
    <source>
        <dbReference type="ARBA" id="ARBA00022695"/>
    </source>
</evidence>
<gene>
    <name evidence="3" type="primary">cobY</name>
    <name evidence="3" type="ORF">ALNOE001_21180</name>
</gene>
<dbReference type="InterPro" id="IPR029044">
    <property type="entry name" value="Nucleotide-diphossugar_trans"/>
</dbReference>
<dbReference type="Proteomes" id="UP000253099">
    <property type="component" value="Unassembled WGS sequence"/>
</dbReference>
<dbReference type="GO" id="GO:0008820">
    <property type="term" value="F:cobinamide phosphate guanylyltransferase activity"/>
    <property type="evidence" value="ECO:0007669"/>
    <property type="project" value="UniProtKB-EC"/>
</dbReference>
<dbReference type="GO" id="GO:0070567">
    <property type="term" value="F:cytidylyltransferase activity"/>
    <property type="evidence" value="ECO:0007669"/>
    <property type="project" value="InterPro"/>
</dbReference>
<keyword evidence="2 3" id="KW-0548">Nucleotidyltransferase</keyword>